<organism evidence="1 2">
    <name type="scientific">Niallia circulans</name>
    <name type="common">Bacillus circulans</name>
    <dbReference type="NCBI Taxonomy" id="1397"/>
    <lineage>
        <taxon>Bacteria</taxon>
        <taxon>Bacillati</taxon>
        <taxon>Bacillota</taxon>
        <taxon>Bacilli</taxon>
        <taxon>Bacillales</taxon>
        <taxon>Bacillaceae</taxon>
        <taxon>Niallia</taxon>
    </lineage>
</organism>
<proteinExistence type="predicted"/>
<reference evidence="1 2" key="1">
    <citation type="submission" date="2015-05" db="EMBL/GenBank/DDBJ databases">
        <title>Whole genome sequence and identification of bacterial endophytes from Costus igneus.</title>
        <authorList>
            <person name="Lee Y.P."/>
            <person name="Gan H.M."/>
            <person name="Eng W."/>
            <person name="Wheatley M.S."/>
            <person name="Caraballo A."/>
            <person name="Polter S."/>
            <person name="Savka M.A."/>
            <person name="Hudson A.O."/>
        </authorList>
    </citation>
    <scope>NUCLEOTIDE SEQUENCE [LARGE SCALE GENOMIC DNA]</scope>
    <source>
        <strain evidence="1 2">RIT379</strain>
    </source>
</reference>
<name>A0A0J1IMF2_NIACI</name>
<gene>
    <name evidence="1" type="ORF">ABW02_06385</name>
</gene>
<accession>A0A0J1IMF2</accession>
<evidence type="ECO:0000313" key="1">
    <source>
        <dbReference type="EMBL" id="KLV27152.1"/>
    </source>
</evidence>
<dbReference type="Proteomes" id="UP000036045">
    <property type="component" value="Unassembled WGS sequence"/>
</dbReference>
<sequence length="77" mass="9067">MEYFSYVSHINFEKYDETFGMAENIEQLKKESLDISNEEVTKSSDLISTFSISRTPSWYPSQNKRDKLMVVFEKNKG</sequence>
<evidence type="ECO:0000313" key="2">
    <source>
        <dbReference type="Proteomes" id="UP000036045"/>
    </source>
</evidence>
<dbReference type="AlphaFoldDB" id="A0A0J1IMF2"/>
<dbReference type="EMBL" id="LDPH01000004">
    <property type="protein sequence ID" value="KLV27152.1"/>
    <property type="molecule type" value="Genomic_DNA"/>
</dbReference>
<protein>
    <submittedName>
        <fullName evidence="1">Uncharacterized protein</fullName>
    </submittedName>
</protein>
<keyword evidence="2" id="KW-1185">Reference proteome</keyword>
<dbReference type="PATRIC" id="fig|1397.4.peg.3946"/>
<comment type="caution">
    <text evidence="1">The sequence shown here is derived from an EMBL/GenBank/DDBJ whole genome shotgun (WGS) entry which is preliminary data.</text>
</comment>